<evidence type="ECO:0000256" key="1">
    <source>
        <dbReference type="SAM" id="SignalP"/>
    </source>
</evidence>
<dbReference type="EMBL" id="MKGL01000825">
    <property type="protein sequence ID" value="RNE95629.1"/>
    <property type="molecule type" value="Genomic_DNA"/>
</dbReference>
<name>A0A422MQZ5_TRYRA</name>
<dbReference type="Proteomes" id="UP000283634">
    <property type="component" value="Unassembled WGS sequence"/>
</dbReference>
<dbReference type="GeneID" id="40334221"/>
<dbReference type="AlphaFoldDB" id="A0A422MQZ5"/>
<keyword evidence="3" id="KW-1185">Reference proteome</keyword>
<evidence type="ECO:0000313" key="3">
    <source>
        <dbReference type="Proteomes" id="UP000283634"/>
    </source>
</evidence>
<feature type="chain" id="PRO_5019133216" evidence="1">
    <location>
        <begin position="21"/>
        <end position="132"/>
    </location>
</feature>
<organism evidence="2 3">
    <name type="scientific">Trypanosoma rangeli</name>
    <dbReference type="NCBI Taxonomy" id="5698"/>
    <lineage>
        <taxon>Eukaryota</taxon>
        <taxon>Discoba</taxon>
        <taxon>Euglenozoa</taxon>
        <taxon>Kinetoplastea</taxon>
        <taxon>Metakinetoplastina</taxon>
        <taxon>Trypanosomatida</taxon>
        <taxon>Trypanosomatidae</taxon>
        <taxon>Trypanosoma</taxon>
        <taxon>Herpetosoma</taxon>
    </lineage>
</organism>
<gene>
    <name evidence="2" type="ORF">TraAM80_10288</name>
</gene>
<feature type="signal peptide" evidence="1">
    <location>
        <begin position="1"/>
        <end position="20"/>
    </location>
</feature>
<accession>A0A422MQZ5</accession>
<reference evidence="2 3" key="1">
    <citation type="journal article" date="2018" name="BMC Genomics">
        <title>Genomic comparison of Trypanosoma conorhini and Trypanosoma rangeli to Trypanosoma cruzi strains of high and low virulence.</title>
        <authorList>
            <person name="Bradwell K.R."/>
            <person name="Koparde V.N."/>
            <person name="Matveyev A.V."/>
            <person name="Serrano M.G."/>
            <person name="Alves J.M."/>
            <person name="Parikh H."/>
            <person name="Huang B."/>
            <person name="Lee V."/>
            <person name="Espinosa-Alvarez O."/>
            <person name="Ortiz P.A."/>
            <person name="Costa-Martins A.G."/>
            <person name="Teixeira M.M."/>
            <person name="Buck G.A."/>
        </authorList>
    </citation>
    <scope>NUCLEOTIDE SEQUENCE [LARGE SCALE GENOMIC DNA]</scope>
    <source>
        <strain evidence="2 3">AM80</strain>
    </source>
</reference>
<comment type="caution">
    <text evidence="2">The sequence shown here is derived from an EMBL/GenBank/DDBJ whole genome shotgun (WGS) entry which is preliminary data.</text>
</comment>
<dbReference type="RefSeq" id="XP_029233344.1">
    <property type="nucleotide sequence ID" value="XM_029386920.1"/>
</dbReference>
<protein>
    <submittedName>
        <fullName evidence="2">Uncharacterized protein</fullName>
    </submittedName>
</protein>
<evidence type="ECO:0000313" key="2">
    <source>
        <dbReference type="EMBL" id="RNE95629.1"/>
    </source>
</evidence>
<keyword evidence="1" id="KW-0732">Signal</keyword>
<proteinExistence type="predicted"/>
<feature type="non-terminal residue" evidence="2">
    <location>
        <position position="132"/>
    </location>
</feature>
<sequence length="132" mass="14498">MAAVAMRMNMLLTSLPRGLCSPHCRLAVYCVRSRRSPVLLLQYDTTYWSYAASHSSMNCGSGGDCQHCLAGRHTPIQTCAPPLWCYFSVDWGELIRIRVGVELLGGIGAELLLLHAGQLRFFSFCAIVAAMS</sequence>